<reference evidence="1 2" key="1">
    <citation type="journal article" date="2018" name="Evol. Lett.">
        <title>Horizontal gene cluster transfer increased hallucinogenic mushroom diversity.</title>
        <authorList>
            <person name="Reynolds H.T."/>
            <person name="Vijayakumar V."/>
            <person name="Gluck-Thaler E."/>
            <person name="Korotkin H.B."/>
            <person name="Matheny P.B."/>
            <person name="Slot J.C."/>
        </authorList>
    </citation>
    <scope>NUCLEOTIDE SEQUENCE [LARGE SCALE GENOMIC DNA]</scope>
    <source>
        <strain evidence="1 2">2631</strain>
    </source>
</reference>
<dbReference type="EMBL" id="NHYD01003403">
    <property type="protein sequence ID" value="PPQ78870.1"/>
    <property type="molecule type" value="Genomic_DNA"/>
</dbReference>
<gene>
    <name evidence="1" type="ORF">CVT25_002438</name>
</gene>
<organism evidence="1 2">
    <name type="scientific">Psilocybe cyanescens</name>
    <dbReference type="NCBI Taxonomy" id="93625"/>
    <lineage>
        <taxon>Eukaryota</taxon>
        <taxon>Fungi</taxon>
        <taxon>Dikarya</taxon>
        <taxon>Basidiomycota</taxon>
        <taxon>Agaricomycotina</taxon>
        <taxon>Agaricomycetes</taxon>
        <taxon>Agaricomycetidae</taxon>
        <taxon>Agaricales</taxon>
        <taxon>Agaricineae</taxon>
        <taxon>Strophariaceae</taxon>
        <taxon>Psilocybe</taxon>
    </lineage>
</organism>
<dbReference type="Proteomes" id="UP000283269">
    <property type="component" value="Unassembled WGS sequence"/>
</dbReference>
<proteinExistence type="predicted"/>
<name>A0A409WKC7_PSICY</name>
<dbReference type="AlphaFoldDB" id="A0A409WKC7"/>
<evidence type="ECO:0000313" key="2">
    <source>
        <dbReference type="Proteomes" id="UP000283269"/>
    </source>
</evidence>
<comment type="caution">
    <text evidence="1">The sequence shown here is derived from an EMBL/GenBank/DDBJ whole genome shotgun (WGS) entry which is preliminary data.</text>
</comment>
<protein>
    <submittedName>
        <fullName evidence="1">Uncharacterized protein</fullName>
    </submittedName>
</protein>
<accession>A0A409WKC7</accession>
<sequence>MHALGWVEADADVDAWWLRDRAVGASRDVESGGTSSRAGHRLDSEEWPGSYLYSVSGSTWQYEEHFVRKEQSKEIGMG</sequence>
<evidence type="ECO:0000313" key="1">
    <source>
        <dbReference type="EMBL" id="PPQ78870.1"/>
    </source>
</evidence>
<dbReference type="InParanoid" id="A0A409WKC7"/>
<keyword evidence="2" id="KW-1185">Reference proteome</keyword>